<name>A0A1V6NBR4_PENPO</name>
<evidence type="ECO:0000313" key="2">
    <source>
        <dbReference type="Proteomes" id="UP000191408"/>
    </source>
</evidence>
<organism evidence="1 2">
    <name type="scientific">Penicillium polonicum</name>
    <dbReference type="NCBI Taxonomy" id="60169"/>
    <lineage>
        <taxon>Eukaryota</taxon>
        <taxon>Fungi</taxon>
        <taxon>Dikarya</taxon>
        <taxon>Ascomycota</taxon>
        <taxon>Pezizomycotina</taxon>
        <taxon>Eurotiomycetes</taxon>
        <taxon>Eurotiomycetidae</taxon>
        <taxon>Eurotiales</taxon>
        <taxon>Aspergillaceae</taxon>
        <taxon>Penicillium</taxon>
    </lineage>
</organism>
<evidence type="ECO:0000313" key="1">
    <source>
        <dbReference type="EMBL" id="OQD62049.1"/>
    </source>
</evidence>
<accession>A0A1V6NBR4</accession>
<keyword evidence="2" id="KW-1185">Reference proteome</keyword>
<dbReference type="EMBL" id="MDYM01000014">
    <property type="protein sequence ID" value="OQD62049.1"/>
    <property type="molecule type" value="Genomic_DNA"/>
</dbReference>
<gene>
    <name evidence="1" type="ORF">PENPOL_c014G03237</name>
</gene>
<comment type="caution">
    <text evidence="1">The sequence shown here is derived from an EMBL/GenBank/DDBJ whole genome shotgun (WGS) entry which is preliminary data.</text>
</comment>
<proteinExistence type="predicted"/>
<dbReference type="Proteomes" id="UP000191408">
    <property type="component" value="Unassembled WGS sequence"/>
</dbReference>
<sequence length="12" mass="1335">MEDSRIIVGSDI</sequence>
<protein>
    <submittedName>
        <fullName evidence="1">Uncharacterized protein</fullName>
    </submittedName>
</protein>
<reference evidence="2" key="1">
    <citation type="journal article" date="2017" name="Nat. Microbiol.">
        <title>Global analysis of biosynthetic gene clusters reveals vast potential of secondary metabolite production in Penicillium species.</title>
        <authorList>
            <person name="Nielsen J.C."/>
            <person name="Grijseels S."/>
            <person name="Prigent S."/>
            <person name="Ji B."/>
            <person name="Dainat J."/>
            <person name="Nielsen K.F."/>
            <person name="Frisvad J.C."/>
            <person name="Workman M."/>
            <person name="Nielsen J."/>
        </authorList>
    </citation>
    <scope>NUCLEOTIDE SEQUENCE [LARGE SCALE GENOMIC DNA]</scope>
    <source>
        <strain evidence="2">IBT 4502</strain>
    </source>
</reference>